<feature type="compositionally biased region" description="Low complexity" evidence="1">
    <location>
        <begin position="148"/>
        <end position="158"/>
    </location>
</feature>
<sequence length="187" mass="19266">MTCTAFENRFTAELSSGGLFAVWCLRKRAHCVQPGAHPEDQLGYGFQLAGIPSALRPFEVVFEWLTRTAGRPLQLGRPTCARVSCDEGLVLAALAAFQRGDAGSGRILLQCLIPRVPCLHAAPVAAQFAEALMQANLPIDLAVAARGAPAARGHGDPAPGDPTPDDPANGDPATGGPAAGPAGATVH</sequence>
<evidence type="ECO:0000313" key="2">
    <source>
        <dbReference type="EMBL" id="MBK1670140.1"/>
    </source>
</evidence>
<name>A0ABS1DI37_9PROT</name>
<keyword evidence="3" id="KW-1185">Reference proteome</keyword>
<comment type="caution">
    <text evidence="2">The sequence shown here is derived from an EMBL/GenBank/DDBJ whole genome shotgun (WGS) entry which is preliminary data.</text>
</comment>
<gene>
    <name evidence="2" type="ORF">CKO28_19065</name>
</gene>
<dbReference type="EMBL" id="NRRL01000076">
    <property type="protein sequence ID" value="MBK1670140.1"/>
    <property type="molecule type" value="Genomic_DNA"/>
</dbReference>
<dbReference type="Proteomes" id="UP001296873">
    <property type="component" value="Unassembled WGS sequence"/>
</dbReference>
<feature type="region of interest" description="Disordered" evidence="1">
    <location>
        <begin position="148"/>
        <end position="187"/>
    </location>
</feature>
<protein>
    <submittedName>
        <fullName evidence="2">Uncharacterized protein</fullName>
    </submittedName>
</protein>
<proteinExistence type="predicted"/>
<feature type="compositionally biased region" description="Low complexity" evidence="1">
    <location>
        <begin position="166"/>
        <end position="187"/>
    </location>
</feature>
<accession>A0ABS1DI37</accession>
<evidence type="ECO:0000313" key="3">
    <source>
        <dbReference type="Proteomes" id="UP001296873"/>
    </source>
</evidence>
<organism evidence="2 3">
    <name type="scientific">Rhodovibrio sodomensis</name>
    <dbReference type="NCBI Taxonomy" id="1088"/>
    <lineage>
        <taxon>Bacteria</taxon>
        <taxon>Pseudomonadati</taxon>
        <taxon>Pseudomonadota</taxon>
        <taxon>Alphaproteobacteria</taxon>
        <taxon>Rhodospirillales</taxon>
        <taxon>Rhodovibrionaceae</taxon>
        <taxon>Rhodovibrio</taxon>
    </lineage>
</organism>
<dbReference type="RefSeq" id="WP_200342491.1">
    <property type="nucleotide sequence ID" value="NZ_NRRL01000076.1"/>
</dbReference>
<evidence type="ECO:0000256" key="1">
    <source>
        <dbReference type="SAM" id="MobiDB-lite"/>
    </source>
</evidence>
<reference evidence="2 3" key="1">
    <citation type="journal article" date="2020" name="Microorganisms">
        <title>Osmotic Adaptation and Compatible Solute Biosynthesis of Phototrophic Bacteria as Revealed from Genome Analyses.</title>
        <authorList>
            <person name="Imhoff J.F."/>
            <person name="Rahn T."/>
            <person name="Kunzel S."/>
            <person name="Keller A."/>
            <person name="Neulinger S.C."/>
        </authorList>
    </citation>
    <scope>NUCLEOTIDE SEQUENCE [LARGE SCALE GENOMIC DNA]</scope>
    <source>
        <strain evidence="2 3">DSM 9895</strain>
    </source>
</reference>